<evidence type="ECO:0000256" key="1">
    <source>
        <dbReference type="SAM" id="MobiDB-lite"/>
    </source>
</evidence>
<name>A0A6J4IW85_9ACTN</name>
<feature type="non-terminal residue" evidence="2">
    <location>
        <position position="1"/>
    </location>
</feature>
<accession>A0A6J4IW85</accession>
<proteinExistence type="predicted"/>
<reference evidence="2" key="1">
    <citation type="submission" date="2020-02" db="EMBL/GenBank/DDBJ databases">
        <authorList>
            <person name="Meier V. D."/>
        </authorList>
    </citation>
    <scope>NUCLEOTIDE SEQUENCE</scope>
    <source>
        <strain evidence="2">AVDCRST_MAG76</strain>
    </source>
</reference>
<dbReference type="EMBL" id="CADCSZ010000173">
    <property type="protein sequence ID" value="CAA9262069.1"/>
    <property type="molecule type" value="Genomic_DNA"/>
</dbReference>
<feature type="compositionally biased region" description="Low complexity" evidence="1">
    <location>
        <begin position="108"/>
        <end position="118"/>
    </location>
</feature>
<gene>
    <name evidence="2" type="ORF">AVDCRST_MAG76-2876</name>
</gene>
<feature type="compositionally biased region" description="Basic residues" evidence="1">
    <location>
        <begin position="22"/>
        <end position="34"/>
    </location>
</feature>
<feature type="non-terminal residue" evidence="2">
    <location>
        <position position="191"/>
    </location>
</feature>
<feature type="compositionally biased region" description="Basic and acidic residues" evidence="1">
    <location>
        <begin position="35"/>
        <end position="50"/>
    </location>
</feature>
<feature type="region of interest" description="Disordered" evidence="1">
    <location>
        <begin position="1"/>
        <end position="191"/>
    </location>
</feature>
<feature type="compositionally biased region" description="Low complexity" evidence="1">
    <location>
        <begin position="82"/>
        <end position="96"/>
    </location>
</feature>
<feature type="compositionally biased region" description="Basic residues" evidence="1">
    <location>
        <begin position="168"/>
        <end position="184"/>
    </location>
</feature>
<dbReference type="AlphaFoldDB" id="A0A6J4IW85"/>
<protein>
    <submittedName>
        <fullName evidence="2">Uncharacterized protein</fullName>
    </submittedName>
</protein>
<sequence>AQVQSRHRWAGDRTGARGVRIGAHRAARRRRFRSRAGDGARRASRDDHHLGGGAGVDGLGVQVAGREAPHSRWHPGGVLSQGGRAAAEGAGATARGPGVGGAQPAVLRRTGQPDQRGPGRPGPLPRRGARPGLRASHPRCPFPGPCAPGARHGRGTGRVPGGLAGLPRGRRGPHRVDHLRHRCRPPPVGHL</sequence>
<organism evidence="2">
    <name type="scientific">uncultured Acidimicrobiales bacterium</name>
    <dbReference type="NCBI Taxonomy" id="310071"/>
    <lineage>
        <taxon>Bacteria</taxon>
        <taxon>Bacillati</taxon>
        <taxon>Actinomycetota</taxon>
        <taxon>Acidimicrobiia</taxon>
        <taxon>Acidimicrobiales</taxon>
        <taxon>environmental samples</taxon>
    </lineage>
</organism>
<evidence type="ECO:0000313" key="2">
    <source>
        <dbReference type="EMBL" id="CAA9262069.1"/>
    </source>
</evidence>